<dbReference type="PANTHER" id="PTHR40547">
    <property type="entry name" value="SLL0298 PROTEIN"/>
    <property type="match status" value="1"/>
</dbReference>
<feature type="transmembrane region" description="Helical" evidence="1">
    <location>
        <begin position="92"/>
        <end position="109"/>
    </location>
</feature>
<dbReference type="PANTHER" id="PTHR40547:SF1">
    <property type="entry name" value="SLL0298 PROTEIN"/>
    <property type="match status" value="1"/>
</dbReference>
<evidence type="ECO:0000313" key="4">
    <source>
        <dbReference type="Proteomes" id="UP000503018"/>
    </source>
</evidence>
<evidence type="ECO:0000313" key="3">
    <source>
        <dbReference type="EMBL" id="QJQ32685.1"/>
    </source>
</evidence>
<keyword evidence="1" id="KW-1133">Transmembrane helix</keyword>
<keyword evidence="1" id="KW-0472">Membrane</keyword>
<accession>A0A6M4AUB0</accession>
<evidence type="ECO:0000256" key="1">
    <source>
        <dbReference type="SAM" id="Phobius"/>
    </source>
</evidence>
<dbReference type="RefSeq" id="WP_169946185.1">
    <property type="nucleotide sequence ID" value="NZ_CP053015.1"/>
</dbReference>
<sequence length="195" mass="21743">MSRFGKWVRRNSPRREELLESRWLKPFAHRISHSELWRFTRRSVPRGVALGLFVGIFLLLPGVQIIGVALLALPCRANIPLGAAMTFLSNPATTPFIIAFSVYVGNVAFGLHADVSTFDRLMAQGASMSQWAAWFLSDAAPAFLAGLLIVSVASAAIGYVLASVIWTAWLRQKWRIRLRQRIKARMHAIAEALDD</sequence>
<dbReference type="Pfam" id="PF09835">
    <property type="entry name" value="DUF2062"/>
    <property type="match status" value="1"/>
</dbReference>
<evidence type="ECO:0000259" key="2">
    <source>
        <dbReference type="Pfam" id="PF09835"/>
    </source>
</evidence>
<name>A0A6M4AUB0_9SPHN</name>
<dbReference type="AlphaFoldDB" id="A0A6M4AUB0"/>
<dbReference type="EMBL" id="CP053015">
    <property type="protein sequence ID" value="QJQ32685.1"/>
    <property type="molecule type" value="Genomic_DNA"/>
</dbReference>
<reference evidence="3 4" key="1">
    <citation type="submission" date="2020-01" db="EMBL/GenBank/DDBJ databases">
        <title>Sphingomonas sp. strain CSW-10.</title>
        <authorList>
            <person name="Chen W.-M."/>
        </authorList>
    </citation>
    <scope>NUCLEOTIDE SEQUENCE [LARGE SCALE GENOMIC DNA]</scope>
    <source>
        <strain evidence="3 4">CSW-10</strain>
    </source>
</reference>
<dbReference type="InterPro" id="IPR018639">
    <property type="entry name" value="DUF2062"/>
</dbReference>
<proteinExistence type="predicted"/>
<feature type="domain" description="DUF2062" evidence="2">
    <location>
        <begin position="25"/>
        <end position="175"/>
    </location>
</feature>
<feature type="transmembrane region" description="Helical" evidence="1">
    <location>
        <begin position="143"/>
        <end position="170"/>
    </location>
</feature>
<gene>
    <name evidence="3" type="ORF">GV829_09700</name>
</gene>
<protein>
    <submittedName>
        <fullName evidence="3">DUF2062 domain-containing protein</fullName>
    </submittedName>
</protein>
<feature type="transmembrane region" description="Helical" evidence="1">
    <location>
        <begin position="48"/>
        <end position="72"/>
    </location>
</feature>
<dbReference type="Proteomes" id="UP000503018">
    <property type="component" value="Chromosome"/>
</dbReference>
<keyword evidence="1" id="KW-0812">Transmembrane</keyword>
<organism evidence="3 4">
    <name type="scientific">Sphingomonas lacunae</name>
    <dbReference type="NCBI Taxonomy" id="2698828"/>
    <lineage>
        <taxon>Bacteria</taxon>
        <taxon>Pseudomonadati</taxon>
        <taxon>Pseudomonadota</taxon>
        <taxon>Alphaproteobacteria</taxon>
        <taxon>Sphingomonadales</taxon>
        <taxon>Sphingomonadaceae</taxon>
        <taxon>Sphingomonas</taxon>
    </lineage>
</organism>
<keyword evidence="4" id="KW-1185">Reference proteome</keyword>
<dbReference type="KEGG" id="slan:GV829_09700"/>